<accession>A0A9X2VJZ4</accession>
<comment type="caution">
    <text evidence="2">The sequence shown here is derived from an EMBL/GenBank/DDBJ whole genome shotgun (WGS) entry which is preliminary data.</text>
</comment>
<dbReference type="EMBL" id="JANYMP010000002">
    <property type="protein sequence ID" value="MCS7476513.1"/>
    <property type="molecule type" value="Genomic_DNA"/>
</dbReference>
<sequence length="59" mass="6237">MTVTWRKSTSSGANTSCVEVANSLDAVRDSKNPSGPVLSVDRAEFTAFLADVKSGRFDG</sequence>
<gene>
    <name evidence="2" type="ORF">NZH93_06590</name>
</gene>
<evidence type="ECO:0000313" key="3">
    <source>
        <dbReference type="Proteomes" id="UP001141259"/>
    </source>
</evidence>
<reference evidence="2" key="1">
    <citation type="submission" date="2022-08" db="EMBL/GenBank/DDBJ databases">
        <authorList>
            <person name="Tistechok S."/>
            <person name="Samborskyy M."/>
            <person name="Roman I."/>
        </authorList>
    </citation>
    <scope>NUCLEOTIDE SEQUENCE</scope>
    <source>
        <strain evidence="2">DSM 103496</strain>
    </source>
</reference>
<evidence type="ECO:0000259" key="1">
    <source>
        <dbReference type="Pfam" id="PF04149"/>
    </source>
</evidence>
<name>A0A9X2VJZ4_9PSEU</name>
<protein>
    <submittedName>
        <fullName evidence="2">DUF397 domain-containing protein</fullName>
    </submittedName>
</protein>
<dbReference type="Pfam" id="PF04149">
    <property type="entry name" value="DUF397"/>
    <property type="match status" value="1"/>
</dbReference>
<evidence type="ECO:0000313" key="2">
    <source>
        <dbReference type="EMBL" id="MCS7476513.1"/>
    </source>
</evidence>
<organism evidence="2 3">
    <name type="scientific">Umezawaea endophytica</name>
    <dbReference type="NCBI Taxonomy" id="1654476"/>
    <lineage>
        <taxon>Bacteria</taxon>
        <taxon>Bacillati</taxon>
        <taxon>Actinomycetota</taxon>
        <taxon>Actinomycetes</taxon>
        <taxon>Pseudonocardiales</taxon>
        <taxon>Pseudonocardiaceae</taxon>
        <taxon>Umezawaea</taxon>
    </lineage>
</organism>
<dbReference type="Proteomes" id="UP001141259">
    <property type="component" value="Unassembled WGS sequence"/>
</dbReference>
<dbReference type="InterPro" id="IPR007278">
    <property type="entry name" value="DUF397"/>
</dbReference>
<proteinExistence type="predicted"/>
<feature type="domain" description="DUF397" evidence="1">
    <location>
        <begin position="4"/>
        <end position="53"/>
    </location>
</feature>
<keyword evidence="3" id="KW-1185">Reference proteome</keyword>
<dbReference type="AlphaFoldDB" id="A0A9X2VJZ4"/>